<organism evidence="1 2">
    <name type="scientific">Parasponia andersonii</name>
    <name type="common">Sponia andersonii</name>
    <dbReference type="NCBI Taxonomy" id="3476"/>
    <lineage>
        <taxon>Eukaryota</taxon>
        <taxon>Viridiplantae</taxon>
        <taxon>Streptophyta</taxon>
        <taxon>Embryophyta</taxon>
        <taxon>Tracheophyta</taxon>
        <taxon>Spermatophyta</taxon>
        <taxon>Magnoliopsida</taxon>
        <taxon>eudicotyledons</taxon>
        <taxon>Gunneridae</taxon>
        <taxon>Pentapetalae</taxon>
        <taxon>rosids</taxon>
        <taxon>fabids</taxon>
        <taxon>Rosales</taxon>
        <taxon>Cannabaceae</taxon>
        <taxon>Parasponia</taxon>
    </lineage>
</organism>
<sequence>MQLSSSVQVQFAKTSFNSLNLSSTNSDSLNLIVAESLLASSQALDHGPRPSLLLLSQALSPL</sequence>
<comment type="caution">
    <text evidence="1">The sequence shown here is derived from an EMBL/GenBank/DDBJ whole genome shotgun (WGS) entry which is preliminary data.</text>
</comment>
<keyword evidence="2" id="KW-1185">Reference proteome</keyword>
<evidence type="ECO:0000313" key="2">
    <source>
        <dbReference type="Proteomes" id="UP000237105"/>
    </source>
</evidence>
<dbReference type="AlphaFoldDB" id="A0A2P5BCS6"/>
<dbReference type="EMBL" id="JXTB01000308">
    <property type="protein sequence ID" value="PON46592.1"/>
    <property type="molecule type" value="Genomic_DNA"/>
</dbReference>
<evidence type="ECO:0000313" key="1">
    <source>
        <dbReference type="EMBL" id="PON46592.1"/>
    </source>
</evidence>
<reference evidence="2" key="1">
    <citation type="submission" date="2016-06" db="EMBL/GenBank/DDBJ databases">
        <title>Parallel loss of symbiosis genes in relatives of nitrogen-fixing non-legume Parasponia.</title>
        <authorList>
            <person name="Van Velzen R."/>
            <person name="Holmer R."/>
            <person name="Bu F."/>
            <person name="Rutten L."/>
            <person name="Van Zeijl A."/>
            <person name="Liu W."/>
            <person name="Santuari L."/>
            <person name="Cao Q."/>
            <person name="Sharma T."/>
            <person name="Shen D."/>
            <person name="Roswanjaya Y."/>
            <person name="Wardhani T."/>
            <person name="Kalhor M.S."/>
            <person name="Jansen J."/>
            <person name="Van den Hoogen J."/>
            <person name="Gungor B."/>
            <person name="Hartog M."/>
            <person name="Hontelez J."/>
            <person name="Verver J."/>
            <person name="Yang W.-C."/>
            <person name="Schijlen E."/>
            <person name="Repin R."/>
            <person name="Schilthuizen M."/>
            <person name="Schranz E."/>
            <person name="Heidstra R."/>
            <person name="Miyata K."/>
            <person name="Fedorova E."/>
            <person name="Kohlen W."/>
            <person name="Bisseling T."/>
            <person name="Smit S."/>
            <person name="Geurts R."/>
        </authorList>
    </citation>
    <scope>NUCLEOTIDE SEQUENCE [LARGE SCALE GENOMIC DNA]</scope>
    <source>
        <strain evidence="2">cv. WU1-14</strain>
    </source>
</reference>
<proteinExistence type="predicted"/>
<gene>
    <name evidence="1" type="ORF">PanWU01x14_250220</name>
</gene>
<dbReference type="Proteomes" id="UP000237105">
    <property type="component" value="Unassembled WGS sequence"/>
</dbReference>
<protein>
    <submittedName>
        <fullName evidence="1">Uncharacterized protein</fullName>
    </submittedName>
</protein>
<accession>A0A2P5BCS6</accession>
<feature type="non-terminal residue" evidence="1">
    <location>
        <position position="62"/>
    </location>
</feature>
<name>A0A2P5BCS6_PARAD</name>